<dbReference type="GO" id="GO:0005829">
    <property type="term" value="C:cytosol"/>
    <property type="evidence" value="ECO:0007669"/>
    <property type="project" value="TreeGrafter"/>
</dbReference>
<gene>
    <name evidence="8" type="ORF">H9926_10005</name>
</gene>
<keyword evidence="4" id="KW-0227">DNA damage</keyword>
<dbReference type="EMBL" id="DWVS01000253">
    <property type="protein sequence ID" value="HJC88335.1"/>
    <property type="molecule type" value="Genomic_DNA"/>
</dbReference>
<evidence type="ECO:0000313" key="9">
    <source>
        <dbReference type="Proteomes" id="UP000823922"/>
    </source>
</evidence>
<evidence type="ECO:0000256" key="6">
    <source>
        <dbReference type="SAM" id="MobiDB-lite"/>
    </source>
</evidence>
<sequence length="456" mass="51228">MENRSYLCIDLKSFYASVECVERCLDALTTNLVVADPERGDKTICLAVSPSLKALGVKNRCRVFEIPKQIPYIMAPPRMKLYIEYSANIYAIYLRYVAKEDIHVYSIDEAFLDVTDYLGMYGMTARQLAVTIMEDVKRETGITATAGIGTNLYLAKVALDITAKHAEDHIGFLTEELYRKTLWEHRPLTDFWRIGRGTVNRLGSLGLLTMKDVAQADEDALYKMFGVDAELLIDHAWGRESVTMADIKAYRPENSSISSGQVLARDYSHEECRLVVKEMTDALCLELADRGLVTESVTLSLGYSNALKLGHVHGTASLPEAANTYRAIVPYVCEVYDRITDPALPIRRLSLTANNVTQEAYVQYSLFSDREETERDRKAQKAALEIKKKFGKNAILRGMDLQKAGTTIERNRQIGGHKSGEFGEELTGGMTEEQPEADGKTKGREDRWEEQENGTE</sequence>
<dbReference type="InterPro" id="IPR050116">
    <property type="entry name" value="DNA_polymerase-Y"/>
</dbReference>
<dbReference type="InterPro" id="IPR043128">
    <property type="entry name" value="Rev_trsase/Diguanyl_cyclase"/>
</dbReference>
<keyword evidence="5" id="KW-0808">Transferase</keyword>
<comment type="caution">
    <text evidence="8">The sequence shown here is derived from an EMBL/GenBank/DDBJ whole genome shotgun (WGS) entry which is preliminary data.</text>
</comment>
<dbReference type="InterPro" id="IPR036775">
    <property type="entry name" value="DNA_pol_Y-fam_lit_finger_sf"/>
</dbReference>
<reference evidence="8" key="1">
    <citation type="journal article" date="2021" name="PeerJ">
        <title>Extensive microbial diversity within the chicken gut microbiome revealed by metagenomics and culture.</title>
        <authorList>
            <person name="Gilroy R."/>
            <person name="Ravi A."/>
            <person name="Getino M."/>
            <person name="Pursley I."/>
            <person name="Horton D.L."/>
            <person name="Alikhan N.F."/>
            <person name="Baker D."/>
            <person name="Gharbi K."/>
            <person name="Hall N."/>
            <person name="Watson M."/>
            <person name="Adriaenssens E.M."/>
            <person name="Foster-Nyarko E."/>
            <person name="Jarju S."/>
            <person name="Secka A."/>
            <person name="Antonio M."/>
            <person name="Oren A."/>
            <person name="Chaudhuri R.R."/>
            <person name="La Ragione R."/>
            <person name="Hildebrand F."/>
            <person name="Pallen M.J."/>
        </authorList>
    </citation>
    <scope>NUCLEOTIDE SEQUENCE</scope>
    <source>
        <strain evidence="8">ChiBcec1-1630</strain>
    </source>
</reference>
<evidence type="ECO:0000259" key="7">
    <source>
        <dbReference type="PROSITE" id="PS50173"/>
    </source>
</evidence>
<evidence type="ECO:0000313" key="8">
    <source>
        <dbReference type="EMBL" id="HJC88335.1"/>
    </source>
</evidence>
<evidence type="ECO:0000256" key="1">
    <source>
        <dbReference type="ARBA" id="ARBA00010945"/>
    </source>
</evidence>
<dbReference type="InterPro" id="IPR043502">
    <property type="entry name" value="DNA/RNA_pol_sf"/>
</dbReference>
<reference evidence="8" key="2">
    <citation type="submission" date="2021-04" db="EMBL/GenBank/DDBJ databases">
        <authorList>
            <person name="Gilroy R."/>
        </authorList>
    </citation>
    <scope>NUCLEOTIDE SEQUENCE</scope>
    <source>
        <strain evidence="8">ChiBcec1-1630</strain>
    </source>
</reference>
<dbReference type="PANTHER" id="PTHR11076:SF35">
    <property type="entry name" value="DNA REPAIR PROTEIN HOMOLOG YOBH"/>
    <property type="match status" value="1"/>
</dbReference>
<keyword evidence="2" id="KW-0515">Mutator protein</keyword>
<evidence type="ECO:0000256" key="3">
    <source>
        <dbReference type="ARBA" id="ARBA00022695"/>
    </source>
</evidence>
<keyword evidence="3" id="KW-0548">Nucleotidyltransferase</keyword>
<dbReference type="Gene3D" id="3.40.1170.60">
    <property type="match status" value="1"/>
</dbReference>
<dbReference type="GO" id="GO:0003887">
    <property type="term" value="F:DNA-directed DNA polymerase activity"/>
    <property type="evidence" value="ECO:0007669"/>
    <property type="project" value="UniProtKB-KW"/>
</dbReference>
<feature type="domain" description="UmuC" evidence="7">
    <location>
        <begin position="6"/>
        <end position="195"/>
    </location>
</feature>
<dbReference type="GO" id="GO:0042276">
    <property type="term" value="P:error-prone translesion synthesis"/>
    <property type="evidence" value="ECO:0007669"/>
    <property type="project" value="TreeGrafter"/>
</dbReference>
<keyword evidence="5" id="KW-0239">DNA-directed DNA polymerase</keyword>
<dbReference type="SUPFAM" id="SSF100879">
    <property type="entry name" value="Lesion bypass DNA polymerase (Y-family), little finger domain"/>
    <property type="match status" value="1"/>
</dbReference>
<evidence type="ECO:0000256" key="5">
    <source>
        <dbReference type="ARBA" id="ARBA00022932"/>
    </source>
</evidence>
<dbReference type="GO" id="GO:0009432">
    <property type="term" value="P:SOS response"/>
    <property type="evidence" value="ECO:0007669"/>
    <property type="project" value="TreeGrafter"/>
</dbReference>
<dbReference type="Pfam" id="PF00817">
    <property type="entry name" value="IMS"/>
    <property type="match status" value="1"/>
</dbReference>
<dbReference type="InterPro" id="IPR017961">
    <property type="entry name" value="DNA_pol_Y-fam_little_finger"/>
</dbReference>
<dbReference type="AlphaFoldDB" id="A0A9D2TTA1"/>
<dbReference type="GO" id="GO:0006281">
    <property type="term" value="P:DNA repair"/>
    <property type="evidence" value="ECO:0007669"/>
    <property type="project" value="InterPro"/>
</dbReference>
<evidence type="ECO:0000256" key="2">
    <source>
        <dbReference type="ARBA" id="ARBA00022457"/>
    </source>
</evidence>
<feature type="compositionally biased region" description="Basic and acidic residues" evidence="6">
    <location>
        <begin position="437"/>
        <end position="447"/>
    </location>
</feature>
<comment type="similarity">
    <text evidence="1">Belongs to the DNA polymerase type-Y family.</text>
</comment>
<dbReference type="Proteomes" id="UP000823922">
    <property type="component" value="Unassembled WGS sequence"/>
</dbReference>
<dbReference type="PROSITE" id="PS50173">
    <property type="entry name" value="UMUC"/>
    <property type="match status" value="1"/>
</dbReference>
<dbReference type="Pfam" id="PF11799">
    <property type="entry name" value="IMS_C"/>
    <property type="match status" value="1"/>
</dbReference>
<feature type="region of interest" description="Disordered" evidence="6">
    <location>
        <begin position="407"/>
        <end position="456"/>
    </location>
</feature>
<dbReference type="Gene3D" id="3.30.70.270">
    <property type="match status" value="1"/>
</dbReference>
<organism evidence="8 9">
    <name type="scientific">Candidatus Eisenbergiella intestinigallinarum</name>
    <dbReference type="NCBI Taxonomy" id="2838549"/>
    <lineage>
        <taxon>Bacteria</taxon>
        <taxon>Bacillati</taxon>
        <taxon>Bacillota</taxon>
        <taxon>Clostridia</taxon>
        <taxon>Lachnospirales</taxon>
        <taxon>Lachnospiraceae</taxon>
        <taxon>Eisenbergiella</taxon>
    </lineage>
</organism>
<protein>
    <submittedName>
        <fullName evidence="8">DNA repair protein</fullName>
    </submittedName>
</protein>
<dbReference type="SUPFAM" id="SSF56672">
    <property type="entry name" value="DNA/RNA polymerases"/>
    <property type="match status" value="1"/>
</dbReference>
<evidence type="ECO:0000256" key="4">
    <source>
        <dbReference type="ARBA" id="ARBA00022763"/>
    </source>
</evidence>
<name>A0A9D2TTA1_9FIRM</name>
<dbReference type="Gene3D" id="1.10.150.20">
    <property type="entry name" value="5' to 3' exonuclease, C-terminal subdomain"/>
    <property type="match status" value="1"/>
</dbReference>
<dbReference type="PANTHER" id="PTHR11076">
    <property type="entry name" value="DNA REPAIR POLYMERASE UMUC / TRANSFERASE FAMILY MEMBER"/>
    <property type="match status" value="1"/>
</dbReference>
<dbReference type="GO" id="GO:0003684">
    <property type="term" value="F:damaged DNA binding"/>
    <property type="evidence" value="ECO:0007669"/>
    <property type="project" value="InterPro"/>
</dbReference>
<dbReference type="InterPro" id="IPR001126">
    <property type="entry name" value="UmuC"/>
</dbReference>
<proteinExistence type="inferred from homology"/>
<accession>A0A9D2TTA1</accession>